<accession>E6Q4E8</accession>
<dbReference type="AlphaFoldDB" id="E6Q4E8"/>
<gene>
    <name evidence="1" type="ORF">CARN4_2065</name>
</gene>
<dbReference type="Gene3D" id="2.130.10.10">
    <property type="entry name" value="YVTN repeat-like/Quinoprotein amine dehydrogenase"/>
    <property type="match status" value="2"/>
</dbReference>
<evidence type="ECO:0000313" key="1">
    <source>
        <dbReference type="EMBL" id="CBI01870.1"/>
    </source>
</evidence>
<dbReference type="InterPro" id="IPR015943">
    <property type="entry name" value="WD40/YVTN_repeat-like_dom_sf"/>
</dbReference>
<protein>
    <submittedName>
        <fullName evidence="1">Uncharacterized protein</fullName>
    </submittedName>
</protein>
<proteinExistence type="predicted"/>
<dbReference type="PROSITE" id="PS51257">
    <property type="entry name" value="PROKAR_LIPOPROTEIN"/>
    <property type="match status" value="1"/>
</dbReference>
<name>E6Q4E8_9ZZZZ</name>
<sequence length="800" mass="78737">MRRFGAFGFFLFLAAAVVAGCGGGGSGNSSTLPAHGGAGGTAQQAALQIFIPEPASASVARAPQYISANTKSIVITLTSVNGVPPAPFVPPTIFNVAVPPCTVVTGGISCTVTVGAILGTDAFTIDAYDAANGTGNILSSGTISIAVGPGTNTPPPVALGGNVAKVVVTAPPSPSASPAPNGVLTPTIDGTVNTIQVSVAAYDASGNLIVGSAPFASPIPITLVGDPNGALTFSPSSVIAPNQNVVTLGTSGKMFYATPSPAQPAPTLATATITFGPSGANGTTFTIDPVQFDMPSGGLNNVLPAPATTTLGVQEAGATSFIVGAFFPSSTQTPFVGECGSAFTSSPSLVPLTCTASSGNAFVTLQSLAGGSGTLSVTSSDGSHGGTPFTALGAQGGSATLGYTVLLWSMPNHGVAPNQDIPTSMTTGPGGQHLWVAANNALNGGSVTAIPAQNLATCTAASSPCNASGHQAALPMATSGPYATDPGSIVVGGNGNMWYTDLGTNALSFPMLGSFTASACVAATSCVISGSGIAGQVLSSSPEAIADGGDGNIYILFGNSSGGGAVSATSYSGFPSPSIYSPELLTSLASAVTSPIAEGIVRGPDGAMWMTVNDPPAGSSGPSSAIVEFSNCVSTGSFSCSNPPANSKQFLENETTSPGSGPANPGEIVAVPAANDLWFINQRSSTSPVVAPFIESISSVSTNYGTFGARIPIPNAASVSGTLLLGSDGNLWFPITTTSGTNEICRYTLVTAASGTPQFYCATIPPIAGISYLAGPMAVGPDGNIWFGLVGAPYVGEVVL</sequence>
<reference evidence="1" key="1">
    <citation type="submission" date="2009-10" db="EMBL/GenBank/DDBJ databases">
        <title>Diversity of trophic interactions inside an arsenic-rich microbial ecosystem.</title>
        <authorList>
            <person name="Bertin P.N."/>
            <person name="Heinrich-Salmeron A."/>
            <person name="Pelletier E."/>
            <person name="Goulhen-Chollet F."/>
            <person name="Arsene-Ploetze F."/>
            <person name="Gallien S."/>
            <person name="Calteau A."/>
            <person name="Vallenet D."/>
            <person name="Casiot C."/>
            <person name="Chane-Woon-Ming B."/>
            <person name="Giloteaux L."/>
            <person name="Barakat M."/>
            <person name="Bonnefoy V."/>
            <person name="Bruneel O."/>
            <person name="Chandler M."/>
            <person name="Cleiss J."/>
            <person name="Duran R."/>
            <person name="Elbaz-Poulichet F."/>
            <person name="Fonknechten N."/>
            <person name="Lauga B."/>
            <person name="Mornico D."/>
            <person name="Ortet P."/>
            <person name="Schaeffer C."/>
            <person name="Siguier P."/>
            <person name="Alexander Thil Smith A."/>
            <person name="Van Dorsselaer A."/>
            <person name="Weissenbach J."/>
            <person name="Medigue C."/>
            <person name="Le Paslier D."/>
        </authorList>
    </citation>
    <scope>NUCLEOTIDE SEQUENCE</scope>
</reference>
<dbReference type="EMBL" id="CABO01000028">
    <property type="protein sequence ID" value="CBI01870.1"/>
    <property type="molecule type" value="Genomic_DNA"/>
</dbReference>
<comment type="caution">
    <text evidence="1">The sequence shown here is derived from an EMBL/GenBank/DDBJ whole genome shotgun (WGS) entry which is preliminary data.</text>
</comment>
<organism evidence="1">
    <name type="scientific">mine drainage metagenome</name>
    <dbReference type="NCBI Taxonomy" id="410659"/>
    <lineage>
        <taxon>unclassified sequences</taxon>
        <taxon>metagenomes</taxon>
        <taxon>ecological metagenomes</taxon>
    </lineage>
</organism>